<evidence type="ECO:0000259" key="1">
    <source>
        <dbReference type="Pfam" id="PF20178"/>
    </source>
</evidence>
<dbReference type="EMBL" id="VOIW01000002">
    <property type="protein sequence ID" value="MRJ37213.1"/>
    <property type="molecule type" value="Genomic_DNA"/>
</dbReference>
<evidence type="ECO:0000313" key="3">
    <source>
        <dbReference type="EMBL" id="MRJ37213.1"/>
    </source>
</evidence>
<proteinExistence type="predicted"/>
<evidence type="ECO:0000313" key="2">
    <source>
        <dbReference type="EMBL" id="MBK3458555.1"/>
    </source>
</evidence>
<sequence length="1744" mass="193902">MTSPPPSSPLSDIADFELAAYAQSQAVREQLRRRINVQTHPSRLINQIGLADWRCSESTKALTRLIGRSPSVLKVIRAELRKAFEVDPDSLLFTELAPSGMPEKIDSLTDRALLLLVRPSVPINVNQFTRLNVKGDPSRRLPYTPLQILQRVIALRLFDRLARAHTEYWDALVQGSWRTRRERWVELHTELFADRAFLARQLDELSTAGVAMVQAVIDAPGAEARQRAGGAWACVRVGLLMWPGTPAVAIPGALHVYREGDPSGAPHVIYLPGVARNFYEYPSFIALQCGLLELNRTLFHDLWQCLPLNRRNALCRPADLSPASSVVRGMEIMGDALALGAEALLSEQWGNELACAVMINYAHVYSEERPRPAPLTAVPFLKHVEGARKQLVGSARLGALRDRLLKWDQQRRREEIIFASTASGLALRTTEQQIKRYEKGLLALLNPDDLSEETAAYQAFMSLVSQLKVHAQTLNTLLQDAQQRLLDLAFWTERPGGAGTLRRGSLFMNAQTEALRCEVQLQHRLKRLSTAHRDLVIEVVEQPLPAKRPGSETQVLWIAVGSEPDAFYSLHNVWVVTTAAAVRVPSRQRPVVLYAFGIEGGVQAFSGLDALTRSVKASLSSQDDSVLWGCIERDKRNDLRAHAMRETLAVRYVPIERKPALVSLQKMLGSYDRLHKSTEDITRIFSEVRGAELSRALLMVELQEQLKVPASSALSQAQANIELLRKAASDAKKLPAWLANAARAQRKHFRRLQRLYLSAAFAYSARLEQHLPDLYTFARRALIARLNQDDISPLLDIDQPFIDMPDDVQGSICAGTSACPVGDRNIILTPSTTRTTFSLLQLVLHNLDPLAPWTRWRLSRARFLQPECTQLLNADYLIGMVSSLDIGGQYDALITQTFYPPVGADDTLSEGRICALLNRSLHAGVAYHLFSATQGGLTATAQSVVKTALAARTPQDLLKNQHELQLYVIHLVGHTMQHDRYIAGIVLVHDKRSGLCVVYWPQATQALILTEYSSLQQAHDELNRIGALPDNAKALARQVAPGWAFEAITHHPDRDDRAAQGFELLDLSPYACLVKGVWRGSEFIRSFSIKYLEPTAIADEIEKQTLEQIASDPQDWLALVATSHSNAQALLYRASVLELQRRTQAASHSAKALEAYRIRRLDEQSDATIRRSVAFFSPLYGLVNEFYELLLAARRYHRFGDPNDAVDVTFMSIFLAVDLLSNFVPGPKKKAGIATPAPRPALRQTLGRIHRLRMSKSGPSRLAPSPVPHLKALEPFKIKGVPEGAVALKGPGEKGVYVKNGEPFVADDTHHYPLHRRGNDPSFRLKNKQALGQDELILTIHEPGEWLLGADAPQPEAGAVALNPLRAPDLSSDWKPSSVARDAVQNAILQSGPATTHWHTWQISPQQVGAISHSPSAGVFHIAQDARGYPHNVLRAAAPNSSLMDPASSYFRLLPEGDQAPTSSIVFIHRNEPLVSLAEVDIVRWTSDAPVEQPLPVSRTQAGTWLVHAPLFDRPLTDSVGTAFPTMTRYSREFTVARVIELSGPKRPATASHLLNARATLDDWIPPLPARPGQTDDLLRMLRPHEMDRDFIHIGFDGKAPGFTRVDFTVSPEPRLQRGGKVVVADREVAQRAAVKAVLTSQGFELRELQVQRYGKKTTHELIATHPNSPTQLYYVAYQWVEKGSIKIGVRLDDRWFHANPSLPAEVKSALQEKRLVRIMAGIQWPTFGKVPPSVYFIKMMPSV</sequence>
<reference evidence="3 4" key="1">
    <citation type="submission" date="2019-08" db="EMBL/GenBank/DDBJ databases">
        <title>Pseudomonas haemolytica sp. nov. isolated from raw milk and skim milk concentrate.</title>
        <authorList>
            <person name="Hofmann K."/>
            <person name="Huptas C."/>
            <person name="Doll E."/>
            <person name="Scherer S."/>
            <person name="Wenning M."/>
        </authorList>
    </citation>
    <scope>NUCLEOTIDE SEQUENCE [LARGE SCALE GENOMIC DNA]</scope>
    <source>
        <strain evidence="3 4">DSM 108987</strain>
    </source>
</reference>
<organism evidence="3 4">
    <name type="scientific">Pseudomonas haemolytica</name>
    <dbReference type="NCBI Taxonomy" id="2600065"/>
    <lineage>
        <taxon>Bacteria</taxon>
        <taxon>Pseudomonadati</taxon>
        <taxon>Pseudomonadota</taxon>
        <taxon>Gammaproteobacteria</taxon>
        <taxon>Pseudomonadales</taxon>
        <taxon>Pseudomonadaceae</taxon>
        <taxon>Pseudomonas</taxon>
    </lineage>
</organism>
<keyword evidence="5" id="KW-1185">Reference proteome</keyword>
<feature type="domain" description="Dermonecrotic toxin N-terminal" evidence="1">
    <location>
        <begin position="90"/>
        <end position="294"/>
    </location>
</feature>
<dbReference type="Proteomes" id="UP000620382">
    <property type="component" value="Unassembled WGS sequence"/>
</dbReference>
<gene>
    <name evidence="3" type="ORF">FRT59_09610</name>
    <name evidence="2" type="ORF">JJD71_05740</name>
</gene>
<name>A0A5P1D9P7_9PSED</name>
<accession>A0A5P1D9P7</accession>
<dbReference type="InterPro" id="IPR046673">
    <property type="entry name" value="ToxA_N"/>
</dbReference>
<dbReference type="Proteomes" id="UP000408764">
    <property type="component" value="Unassembled WGS sequence"/>
</dbReference>
<evidence type="ECO:0000313" key="4">
    <source>
        <dbReference type="Proteomes" id="UP000408764"/>
    </source>
</evidence>
<dbReference type="Pfam" id="PF20178">
    <property type="entry name" value="ToxA_N"/>
    <property type="match status" value="3"/>
</dbReference>
<dbReference type="OrthoDB" id="7033233at2"/>
<protein>
    <recommendedName>
        <fullName evidence="1">Dermonecrotic toxin N-terminal domain-containing protein</fullName>
    </recommendedName>
</protein>
<feature type="domain" description="Dermonecrotic toxin N-terminal" evidence="1">
    <location>
        <begin position="465"/>
        <end position="622"/>
    </location>
</feature>
<dbReference type="EMBL" id="JAENSR010000001">
    <property type="protein sequence ID" value="MBK3458555.1"/>
    <property type="molecule type" value="Genomic_DNA"/>
</dbReference>
<feature type="domain" description="Dermonecrotic toxin N-terminal" evidence="1">
    <location>
        <begin position="769"/>
        <end position="1039"/>
    </location>
</feature>
<reference evidence="2 5" key="2">
    <citation type="submission" date="2021-01" db="EMBL/GenBank/DDBJ databases">
        <title>Antibiotic resistance and phylogeny of Pseudomonas spp. isolated over three decades from chicken meat in the Norwegian food chain.</title>
        <authorList>
            <person name="Moen B."/>
        </authorList>
    </citation>
    <scope>NUCLEOTIDE SEQUENCE [LARGE SCALE GENOMIC DNA]</scope>
    <source>
        <strain evidence="2 5">MF6766</strain>
    </source>
</reference>
<comment type="caution">
    <text evidence="3">The sequence shown here is derived from an EMBL/GenBank/DDBJ whole genome shotgun (WGS) entry which is preliminary data.</text>
</comment>
<dbReference type="RefSeq" id="WP_153871046.1">
    <property type="nucleotide sequence ID" value="NZ_JAEKCT010000002.1"/>
</dbReference>
<evidence type="ECO:0000313" key="5">
    <source>
        <dbReference type="Proteomes" id="UP000620382"/>
    </source>
</evidence>